<dbReference type="CDD" id="cd02440">
    <property type="entry name" value="AdoMet_MTases"/>
    <property type="match status" value="1"/>
</dbReference>
<evidence type="ECO:0000256" key="1">
    <source>
        <dbReference type="ARBA" id="ARBA00000142"/>
    </source>
</evidence>
<dbReference type="AlphaFoldDB" id="A0A4R2RTW9"/>
<dbReference type="NCBIfam" id="TIGR04543">
    <property type="entry name" value="ketoArg_3Met"/>
    <property type="match status" value="1"/>
</dbReference>
<keyword evidence="9" id="KW-1185">Reference proteome</keyword>
<evidence type="ECO:0000313" key="9">
    <source>
        <dbReference type="Proteomes" id="UP000294746"/>
    </source>
</evidence>
<dbReference type="InterPro" id="IPR030899">
    <property type="entry name" value="MrsA"/>
</dbReference>
<dbReference type="InterPro" id="IPR003358">
    <property type="entry name" value="tRNA_(Gua-N-7)_MeTrfase_Trmb"/>
</dbReference>
<evidence type="ECO:0000313" key="8">
    <source>
        <dbReference type="EMBL" id="TCP66057.1"/>
    </source>
</evidence>
<evidence type="ECO:0000256" key="4">
    <source>
        <dbReference type="ARBA" id="ARBA00022603"/>
    </source>
</evidence>
<dbReference type="SUPFAM" id="SSF46785">
    <property type="entry name" value="Winged helix' DNA-binding domain"/>
    <property type="match status" value="1"/>
</dbReference>
<comment type="caution">
    <text evidence="8">The sequence shown here is derived from an EMBL/GenBank/DDBJ whole genome shotgun (WGS) entry which is preliminary data.</text>
</comment>
<dbReference type="InterPro" id="IPR029063">
    <property type="entry name" value="SAM-dependent_MTases_sf"/>
</dbReference>
<accession>A0A4R2RTW9</accession>
<gene>
    <name evidence="8" type="ORF">EDD57_12811</name>
</gene>
<sequence>MFKGNLEGRLIEAIEPIRQHVLAVSIYHLFDTGLFDLINEQGEVTVPQVGEKLNMDESKLEGFLKYLKVEGIVWEEGKLFSLTEKGKELLDFRAWYIMLIGGYAKTFFQVGEKLYKDSGWATRDAMKVGIGSCGISHYDSIPLTRRLMERIPDQCNKLLDLGCGNGMYLVEFCEQFPHIEAWGTEPSKGGYNEAVRLIQERGLENRIRLSNVNAIDFFHQQIDYEPDFLVLGFVLHEILGQEGEEGVVQFLNMVTDRFPDIHLIVIEVDNRIDDPQTMRHGLSRAYYNPYYLLHYFTEQKMETEAFWDQIFERCGLTIVSKDTTDQNVDSTGLEIGFLLKKRG</sequence>
<evidence type="ECO:0000256" key="3">
    <source>
        <dbReference type="ARBA" id="ARBA00011977"/>
    </source>
</evidence>
<comment type="function">
    <text evidence="2">Catalyzes the formation of N(7)-methylguanine at position 46 (m7G46) in tRNA.</text>
</comment>
<evidence type="ECO:0000256" key="2">
    <source>
        <dbReference type="ARBA" id="ARBA00003015"/>
    </source>
</evidence>
<dbReference type="Proteomes" id="UP000294746">
    <property type="component" value="Unassembled WGS sequence"/>
</dbReference>
<dbReference type="OrthoDB" id="146133at2"/>
<evidence type="ECO:0000256" key="5">
    <source>
        <dbReference type="ARBA" id="ARBA00022679"/>
    </source>
</evidence>
<dbReference type="EMBL" id="SLXV01000028">
    <property type="protein sequence ID" value="TCP66057.1"/>
    <property type="molecule type" value="Genomic_DNA"/>
</dbReference>
<proteinExistence type="predicted"/>
<keyword evidence="7" id="KW-0819">tRNA processing</keyword>
<organism evidence="8 9">
    <name type="scientific">Baia soyae</name>
    <dbReference type="NCBI Taxonomy" id="1544746"/>
    <lineage>
        <taxon>Bacteria</taxon>
        <taxon>Bacillati</taxon>
        <taxon>Bacillota</taxon>
        <taxon>Bacilli</taxon>
        <taxon>Bacillales</taxon>
        <taxon>Thermoactinomycetaceae</taxon>
        <taxon>Baia</taxon>
    </lineage>
</organism>
<evidence type="ECO:0000256" key="6">
    <source>
        <dbReference type="ARBA" id="ARBA00022691"/>
    </source>
</evidence>
<keyword evidence="4 8" id="KW-0489">Methyltransferase</keyword>
<name>A0A4R2RTW9_9BACL</name>
<protein>
    <recommendedName>
        <fullName evidence="3">tRNA (guanine(46)-N(7))-methyltransferase</fullName>
        <ecNumber evidence="3">2.1.1.33</ecNumber>
    </recommendedName>
</protein>
<dbReference type="EC" id="2.1.1.33" evidence="3"/>
<dbReference type="Pfam" id="PF02390">
    <property type="entry name" value="Methyltransf_4"/>
    <property type="match status" value="1"/>
</dbReference>
<keyword evidence="5 8" id="KW-0808">Transferase</keyword>
<reference evidence="8 9" key="1">
    <citation type="submission" date="2019-03" db="EMBL/GenBank/DDBJ databases">
        <title>Genomic Encyclopedia of Type Strains, Phase IV (KMG-IV): sequencing the most valuable type-strain genomes for metagenomic binning, comparative biology and taxonomic classification.</title>
        <authorList>
            <person name="Goeker M."/>
        </authorList>
    </citation>
    <scope>NUCLEOTIDE SEQUENCE [LARGE SCALE GENOMIC DNA]</scope>
    <source>
        <strain evidence="8 9">DSM 46831</strain>
    </source>
</reference>
<dbReference type="Gene3D" id="3.40.50.150">
    <property type="entry name" value="Vaccinia Virus protein VP39"/>
    <property type="match status" value="1"/>
</dbReference>
<dbReference type="Gene3D" id="1.10.10.10">
    <property type="entry name" value="Winged helix-like DNA-binding domain superfamily/Winged helix DNA-binding domain"/>
    <property type="match status" value="1"/>
</dbReference>
<comment type="catalytic activity">
    <reaction evidence="1">
        <text>guanosine(46) in tRNA + S-adenosyl-L-methionine = N(7)-methylguanosine(46) in tRNA + S-adenosyl-L-homocysteine</text>
        <dbReference type="Rhea" id="RHEA:42708"/>
        <dbReference type="Rhea" id="RHEA-COMP:10188"/>
        <dbReference type="Rhea" id="RHEA-COMP:10189"/>
        <dbReference type="ChEBI" id="CHEBI:57856"/>
        <dbReference type="ChEBI" id="CHEBI:59789"/>
        <dbReference type="ChEBI" id="CHEBI:74269"/>
        <dbReference type="ChEBI" id="CHEBI:74480"/>
        <dbReference type="EC" id="2.1.1.33"/>
    </reaction>
</comment>
<dbReference type="SUPFAM" id="SSF53335">
    <property type="entry name" value="S-adenosyl-L-methionine-dependent methyltransferases"/>
    <property type="match status" value="1"/>
</dbReference>
<dbReference type="InterPro" id="IPR036390">
    <property type="entry name" value="WH_DNA-bd_sf"/>
</dbReference>
<dbReference type="RefSeq" id="WP_131849200.1">
    <property type="nucleotide sequence ID" value="NZ_SLXV01000028.1"/>
</dbReference>
<dbReference type="InterPro" id="IPR036388">
    <property type="entry name" value="WH-like_DNA-bd_sf"/>
</dbReference>
<keyword evidence="6" id="KW-0949">S-adenosyl-L-methionine</keyword>
<evidence type="ECO:0000256" key="7">
    <source>
        <dbReference type="ARBA" id="ARBA00022694"/>
    </source>
</evidence>
<dbReference type="GO" id="GO:0008176">
    <property type="term" value="F:tRNA (guanine(46)-N7)-methyltransferase activity"/>
    <property type="evidence" value="ECO:0007669"/>
    <property type="project" value="UniProtKB-EC"/>
</dbReference>